<keyword evidence="3" id="KW-0812">Transmembrane</keyword>
<keyword evidence="9" id="KW-0407">Ion channel</keyword>
<dbReference type="InterPro" id="IPR014743">
    <property type="entry name" value="Cl-channel_core"/>
</dbReference>
<sequence length="604" mass="66635">MERLSGWRWERQKIRFRGAGRWFVLSTLVGILAGLGSIVFHLLIHLGHHYFLDYLTGYLPPYPAGSPEIFPRTGRPFNPYMLVLVPALGGLAAGLITSRFCPEAEGHGTDAAIRAYHHEEGWMRARVPIIKTIASFFTLGTGGSGGEEGPITQIGAGWGSFVAQKLKLSPRERRILLAAGMGAGIGSIFRAPLTGALFAAEILYRDTEFEADVLIPSAIASIVAYSVYCAVFGWGAVFAANDYRFESPLQLGPYALMAFVLSGAVAIFVKVFYGFHDFFKRLNIPTFLKPAIGGLGAGILGFFIPDVLNFSYGFIQKALYNQVGMGMLFAVGLGKILATALSIGSGGSGGVFGPSIVIGGSIGGGMGWFFHRFLPDIVTDPAPFVIVGMAGFFAGSSNVPVTSVVVVSEITGSYHLLVPSLLVCSLTFYLCRPWNLYREQVPNPVASPAHKGDFFSDILEDIRVRDIFSPEKTYAVIPEDMTLRQFVRFFGRTEQHYFPVVDREGKLTGIFSINDVRGFLLDHDLWDLIVMKDIARSDVITTHPLEDINTVLRKFTIRNIDQLPVVSEEDPRIFIGMISRRDVINFYNQRLEEIKRRTLTRSEW</sequence>
<keyword evidence="5" id="KW-0406">Ion transport</keyword>
<dbReference type="GO" id="GO:0034707">
    <property type="term" value="C:chloride channel complex"/>
    <property type="evidence" value="ECO:0007669"/>
    <property type="project" value="UniProtKB-KW"/>
</dbReference>
<dbReference type="CDD" id="cd00400">
    <property type="entry name" value="Voltage_gated_ClC"/>
    <property type="match status" value="1"/>
</dbReference>
<name>A0A6G7PYC3_9BACT</name>
<accession>A0A6G7PYC3</accession>
<dbReference type="Pfam" id="PF00654">
    <property type="entry name" value="Voltage_CLC"/>
    <property type="match status" value="1"/>
</dbReference>
<keyword evidence="7" id="KW-0869">Chloride channel</keyword>
<evidence type="ECO:0000313" key="11">
    <source>
        <dbReference type="Proteomes" id="UP000502179"/>
    </source>
</evidence>
<reference evidence="10 11" key="1">
    <citation type="submission" date="2020-02" db="EMBL/GenBank/DDBJ databases">
        <title>Genome analysis of Thermosulfuriphilus ammonigenes ST65T, an anaerobic thermophilic chemolithoautotrophic bacterium isolated from a deep-sea hydrothermal vent.</title>
        <authorList>
            <person name="Slobodkina G."/>
            <person name="Allioux M."/>
            <person name="Merkel A."/>
            <person name="Alain K."/>
            <person name="Jebbar M."/>
            <person name="Slobodkin A."/>
        </authorList>
    </citation>
    <scope>NUCLEOTIDE SEQUENCE [LARGE SCALE GENOMIC DNA]</scope>
    <source>
        <strain evidence="10 11">ST65</strain>
    </source>
</reference>
<keyword evidence="6" id="KW-0472">Membrane</keyword>
<dbReference type="Gene3D" id="3.10.580.10">
    <property type="entry name" value="CBS-domain"/>
    <property type="match status" value="1"/>
</dbReference>
<dbReference type="KEGG" id="tav:G4V39_09270"/>
<evidence type="ECO:0000256" key="8">
    <source>
        <dbReference type="ARBA" id="ARBA00023214"/>
    </source>
</evidence>
<comment type="subcellular location">
    <subcellularLocation>
        <location evidence="1">Membrane</location>
        <topology evidence="1">Multi-pass membrane protein</topology>
    </subcellularLocation>
</comment>
<keyword evidence="2" id="KW-0813">Transport</keyword>
<dbReference type="Pfam" id="PF00571">
    <property type="entry name" value="CBS"/>
    <property type="match status" value="2"/>
</dbReference>
<evidence type="ECO:0000256" key="5">
    <source>
        <dbReference type="ARBA" id="ARBA00023065"/>
    </source>
</evidence>
<dbReference type="SUPFAM" id="SSF81340">
    <property type="entry name" value="Clc chloride channel"/>
    <property type="match status" value="1"/>
</dbReference>
<protein>
    <submittedName>
        <fullName evidence="10">Chloride channel protein</fullName>
    </submittedName>
</protein>
<dbReference type="CDD" id="cd04613">
    <property type="entry name" value="CBS_pair_voltage-gated_CLC_bac"/>
    <property type="match status" value="1"/>
</dbReference>
<dbReference type="InterPro" id="IPR001807">
    <property type="entry name" value="ClC"/>
</dbReference>
<dbReference type="InterPro" id="IPR050368">
    <property type="entry name" value="ClC-type_chloride_channel"/>
</dbReference>
<evidence type="ECO:0000256" key="2">
    <source>
        <dbReference type="ARBA" id="ARBA00022448"/>
    </source>
</evidence>
<evidence type="ECO:0000256" key="6">
    <source>
        <dbReference type="ARBA" id="ARBA00023136"/>
    </source>
</evidence>
<dbReference type="FunFam" id="1.10.3080.10:FF:000018">
    <property type="entry name" value="Chloride transporter, ClC family"/>
    <property type="match status" value="1"/>
</dbReference>
<dbReference type="PANTHER" id="PTHR43427:SF6">
    <property type="entry name" value="CHLORIDE CHANNEL PROTEIN CLC-E"/>
    <property type="match status" value="1"/>
</dbReference>
<dbReference type="RefSeq" id="WP_166032664.1">
    <property type="nucleotide sequence ID" value="NZ_CP048877.1"/>
</dbReference>
<dbReference type="GO" id="GO:0005254">
    <property type="term" value="F:chloride channel activity"/>
    <property type="evidence" value="ECO:0007669"/>
    <property type="project" value="UniProtKB-KW"/>
</dbReference>
<dbReference type="InterPro" id="IPR000644">
    <property type="entry name" value="CBS_dom"/>
</dbReference>
<keyword evidence="4" id="KW-1133">Transmembrane helix</keyword>
<dbReference type="PRINTS" id="PR00762">
    <property type="entry name" value="CLCHANNEL"/>
</dbReference>
<evidence type="ECO:0000256" key="3">
    <source>
        <dbReference type="ARBA" id="ARBA00022692"/>
    </source>
</evidence>
<gene>
    <name evidence="10" type="ORF">G4V39_09270</name>
</gene>
<evidence type="ECO:0000256" key="4">
    <source>
        <dbReference type="ARBA" id="ARBA00022989"/>
    </source>
</evidence>
<dbReference type="EMBL" id="CP048877">
    <property type="protein sequence ID" value="QIJ72448.1"/>
    <property type="molecule type" value="Genomic_DNA"/>
</dbReference>
<organism evidence="10 11">
    <name type="scientific">Thermosulfuriphilus ammonigenes</name>
    <dbReference type="NCBI Taxonomy" id="1936021"/>
    <lineage>
        <taxon>Bacteria</taxon>
        <taxon>Pseudomonadati</taxon>
        <taxon>Thermodesulfobacteriota</taxon>
        <taxon>Thermodesulfobacteria</taxon>
        <taxon>Thermodesulfobacteriales</taxon>
        <taxon>Thermodesulfobacteriaceae</taxon>
        <taxon>Thermosulfuriphilus</taxon>
    </lineage>
</organism>
<dbReference type="PANTHER" id="PTHR43427">
    <property type="entry name" value="CHLORIDE CHANNEL PROTEIN CLC-E"/>
    <property type="match status" value="1"/>
</dbReference>
<keyword evidence="8" id="KW-0868">Chloride</keyword>
<dbReference type="SMART" id="SM00116">
    <property type="entry name" value="CBS"/>
    <property type="match status" value="2"/>
</dbReference>
<keyword evidence="11" id="KW-1185">Reference proteome</keyword>
<proteinExistence type="predicted"/>
<dbReference type="SUPFAM" id="SSF54631">
    <property type="entry name" value="CBS-domain pair"/>
    <property type="match status" value="1"/>
</dbReference>
<evidence type="ECO:0000256" key="7">
    <source>
        <dbReference type="ARBA" id="ARBA00023173"/>
    </source>
</evidence>
<evidence type="ECO:0000256" key="9">
    <source>
        <dbReference type="ARBA" id="ARBA00023303"/>
    </source>
</evidence>
<dbReference type="Proteomes" id="UP000502179">
    <property type="component" value="Chromosome"/>
</dbReference>
<dbReference type="Gene3D" id="1.10.3080.10">
    <property type="entry name" value="Clc chloride channel"/>
    <property type="match status" value="1"/>
</dbReference>
<dbReference type="PROSITE" id="PS51371">
    <property type="entry name" value="CBS"/>
    <property type="match status" value="2"/>
</dbReference>
<evidence type="ECO:0000256" key="1">
    <source>
        <dbReference type="ARBA" id="ARBA00004141"/>
    </source>
</evidence>
<dbReference type="InterPro" id="IPR046342">
    <property type="entry name" value="CBS_dom_sf"/>
</dbReference>
<dbReference type="AlphaFoldDB" id="A0A6G7PYC3"/>
<evidence type="ECO:0000313" key="10">
    <source>
        <dbReference type="EMBL" id="QIJ72448.1"/>
    </source>
</evidence>